<feature type="region of interest" description="Disordered" evidence="1">
    <location>
        <begin position="1"/>
        <end position="46"/>
    </location>
</feature>
<evidence type="ECO:0000313" key="3">
    <source>
        <dbReference type="Proteomes" id="UP000006671"/>
    </source>
</evidence>
<dbReference type="KEGG" id="ngr:NAEGRDRAFT_71179"/>
<keyword evidence="3" id="KW-1185">Reference proteome</keyword>
<dbReference type="VEuPathDB" id="AmoebaDB:NAEGRDRAFT_71179"/>
<sequence length="159" mass="18067">MEKEEKLNRSLSPPKTCRNYSTTSSNSKTRSSSTKHSHNISSFDNSLLSSKKSIVSNSSLKSSNSTWNKTISDLVDTAEIGWGVKKQENEEEEFSLDLGQLTSKYNKKSIIQSEFYDNSHFEGFLTHRRAPPSLCTSLKSNNPSRNHKKTKKRKDLIFD</sequence>
<dbReference type="Proteomes" id="UP000006671">
    <property type="component" value="Unassembled WGS sequence"/>
</dbReference>
<dbReference type="InParanoid" id="D2VQC7"/>
<reference evidence="2 3" key="1">
    <citation type="journal article" date="2010" name="Cell">
        <title>The genome of Naegleria gruberi illuminates early eukaryotic versatility.</title>
        <authorList>
            <person name="Fritz-Laylin L.K."/>
            <person name="Prochnik S.E."/>
            <person name="Ginger M.L."/>
            <person name="Dacks J.B."/>
            <person name="Carpenter M.L."/>
            <person name="Field M.C."/>
            <person name="Kuo A."/>
            <person name="Paredez A."/>
            <person name="Chapman J."/>
            <person name="Pham J."/>
            <person name="Shu S."/>
            <person name="Neupane R."/>
            <person name="Cipriano M."/>
            <person name="Mancuso J."/>
            <person name="Tu H."/>
            <person name="Salamov A."/>
            <person name="Lindquist E."/>
            <person name="Shapiro H."/>
            <person name="Lucas S."/>
            <person name="Grigoriev I.V."/>
            <person name="Cande W.Z."/>
            <person name="Fulton C."/>
            <person name="Rokhsar D.S."/>
            <person name="Dawson S.C."/>
        </authorList>
    </citation>
    <scope>NUCLEOTIDE SEQUENCE [LARGE SCALE GENOMIC DNA]</scope>
    <source>
        <strain evidence="2 3">NEG-M</strain>
    </source>
</reference>
<gene>
    <name evidence="2" type="ORF">NAEGRDRAFT_71179</name>
</gene>
<dbReference type="AlphaFoldDB" id="D2VQC7"/>
<feature type="compositionally biased region" description="Polar residues" evidence="1">
    <location>
        <begin position="134"/>
        <end position="144"/>
    </location>
</feature>
<proteinExistence type="predicted"/>
<dbReference type="RefSeq" id="XP_002673594.1">
    <property type="nucleotide sequence ID" value="XM_002673548.1"/>
</dbReference>
<organism evidence="3">
    <name type="scientific">Naegleria gruberi</name>
    <name type="common">Amoeba</name>
    <dbReference type="NCBI Taxonomy" id="5762"/>
    <lineage>
        <taxon>Eukaryota</taxon>
        <taxon>Discoba</taxon>
        <taxon>Heterolobosea</taxon>
        <taxon>Tetramitia</taxon>
        <taxon>Eutetramitia</taxon>
        <taxon>Vahlkampfiidae</taxon>
        <taxon>Naegleria</taxon>
    </lineage>
</organism>
<feature type="compositionally biased region" description="Low complexity" evidence="1">
    <location>
        <begin position="21"/>
        <end position="32"/>
    </location>
</feature>
<dbReference type="GeneID" id="8855864"/>
<accession>D2VQC7</accession>
<dbReference type="OrthoDB" id="10466620at2759"/>
<protein>
    <submittedName>
        <fullName evidence="2">Predicted protein</fullName>
    </submittedName>
</protein>
<name>D2VQC7_NAEGR</name>
<evidence type="ECO:0000256" key="1">
    <source>
        <dbReference type="SAM" id="MobiDB-lite"/>
    </source>
</evidence>
<evidence type="ECO:0000313" key="2">
    <source>
        <dbReference type="EMBL" id="EFC40850.1"/>
    </source>
</evidence>
<feature type="compositionally biased region" description="Basic residues" evidence="1">
    <location>
        <begin position="145"/>
        <end position="159"/>
    </location>
</feature>
<feature type="region of interest" description="Disordered" evidence="1">
    <location>
        <begin position="134"/>
        <end position="159"/>
    </location>
</feature>
<dbReference type="EMBL" id="GG738889">
    <property type="protein sequence ID" value="EFC40850.1"/>
    <property type="molecule type" value="Genomic_DNA"/>
</dbReference>